<feature type="chain" id="PRO_5040931715" description="Glycine-rich domain-containing protein" evidence="2">
    <location>
        <begin position="32"/>
        <end position="223"/>
    </location>
</feature>
<evidence type="ECO:0000256" key="2">
    <source>
        <dbReference type="SAM" id="SignalP"/>
    </source>
</evidence>
<gene>
    <name evidence="4" type="ORF">Airi01_032590</name>
</gene>
<feature type="signal peptide" evidence="2">
    <location>
        <begin position="1"/>
        <end position="31"/>
    </location>
</feature>
<feature type="region of interest" description="Disordered" evidence="1">
    <location>
        <begin position="192"/>
        <end position="216"/>
    </location>
</feature>
<evidence type="ECO:0000256" key="1">
    <source>
        <dbReference type="SAM" id="MobiDB-lite"/>
    </source>
</evidence>
<dbReference type="AlphaFoldDB" id="A0A9W6VQ12"/>
<dbReference type="Pfam" id="PF21722">
    <property type="entry name" value="Gly_rich_2"/>
    <property type="match status" value="1"/>
</dbReference>
<protein>
    <recommendedName>
        <fullName evidence="3">Glycine-rich domain-containing protein</fullName>
    </recommendedName>
</protein>
<dbReference type="InterPro" id="IPR049304">
    <property type="entry name" value="Gly_rich_dom"/>
</dbReference>
<feature type="compositionally biased region" description="Basic and acidic residues" evidence="1">
    <location>
        <begin position="198"/>
        <end position="211"/>
    </location>
</feature>
<name>A0A9W6VQ12_9ACTN</name>
<evidence type="ECO:0000313" key="4">
    <source>
        <dbReference type="EMBL" id="GLY74992.1"/>
    </source>
</evidence>
<dbReference type="EMBL" id="BSTJ01000003">
    <property type="protein sequence ID" value="GLY74992.1"/>
    <property type="molecule type" value="Genomic_DNA"/>
</dbReference>
<proteinExistence type="predicted"/>
<keyword evidence="2" id="KW-0732">Signal</keyword>
<reference evidence="4" key="1">
    <citation type="submission" date="2023-03" db="EMBL/GenBank/DDBJ databases">
        <title>Actinoallomurus iriomotensis NBRC 103681.</title>
        <authorList>
            <person name="Ichikawa N."/>
            <person name="Sato H."/>
            <person name="Tonouchi N."/>
        </authorList>
    </citation>
    <scope>NUCLEOTIDE SEQUENCE</scope>
    <source>
        <strain evidence="4">NBRC 103681</strain>
    </source>
</reference>
<feature type="domain" description="Glycine-rich" evidence="3">
    <location>
        <begin position="38"/>
        <end position="223"/>
    </location>
</feature>
<evidence type="ECO:0000313" key="5">
    <source>
        <dbReference type="Proteomes" id="UP001165135"/>
    </source>
</evidence>
<evidence type="ECO:0000259" key="3">
    <source>
        <dbReference type="Pfam" id="PF21722"/>
    </source>
</evidence>
<comment type="caution">
    <text evidence="4">The sequence shown here is derived from an EMBL/GenBank/DDBJ whole genome shotgun (WGS) entry which is preliminary data.</text>
</comment>
<dbReference type="Proteomes" id="UP001165135">
    <property type="component" value="Unassembled WGS sequence"/>
</dbReference>
<feature type="region of interest" description="Disordered" evidence="1">
    <location>
        <begin position="117"/>
        <end position="143"/>
    </location>
</feature>
<accession>A0A9W6VQ12</accession>
<sequence>MRLSSPLFLGIAAGAVAAAGLLPAAPGPAHAATINAYTTPGTYTFTVPTGVSQIGVVLTGGGGGGGFVTVNPGFSGAGGGGGGATAACTLAVRPGDALTITVGPGGDRGVDHAFPGEKSTISSPNAGGASAPGGAGGYEEHGGRGGAGAVCDGANVTLAVGTAGTDGLGGAYGAGGAGGPAGAGVDRACPAGTGTGGKGRDAKYHPNRTDRSPGQPGCVVLTY</sequence>
<organism evidence="4 5">
    <name type="scientific">Actinoallomurus iriomotensis</name>
    <dbReference type="NCBI Taxonomy" id="478107"/>
    <lineage>
        <taxon>Bacteria</taxon>
        <taxon>Bacillati</taxon>
        <taxon>Actinomycetota</taxon>
        <taxon>Actinomycetes</taxon>
        <taxon>Streptosporangiales</taxon>
        <taxon>Thermomonosporaceae</taxon>
        <taxon>Actinoallomurus</taxon>
    </lineage>
</organism>